<name>A0ABX0DJD4_9ACTN</name>
<feature type="transmembrane region" description="Helical" evidence="7">
    <location>
        <begin position="74"/>
        <end position="96"/>
    </location>
</feature>
<keyword evidence="10" id="KW-1185">Reference proteome</keyword>
<comment type="caution">
    <text evidence="9">The sequence shown here is derived from an EMBL/GenBank/DDBJ whole genome shotgun (WGS) entry which is preliminary data.</text>
</comment>
<feature type="transmembrane region" description="Helical" evidence="7">
    <location>
        <begin position="12"/>
        <end position="34"/>
    </location>
</feature>
<dbReference type="InterPro" id="IPR000515">
    <property type="entry name" value="MetI-like"/>
</dbReference>
<organism evidence="9 10">
    <name type="scientific">Streptomyces ureilyticus</name>
    <dbReference type="NCBI Taxonomy" id="1775131"/>
    <lineage>
        <taxon>Bacteria</taxon>
        <taxon>Bacillati</taxon>
        <taxon>Actinomycetota</taxon>
        <taxon>Actinomycetes</taxon>
        <taxon>Kitasatosporales</taxon>
        <taxon>Streptomycetaceae</taxon>
        <taxon>Streptomyces</taxon>
    </lineage>
</organism>
<feature type="transmembrane region" description="Helical" evidence="7">
    <location>
        <begin position="141"/>
        <end position="161"/>
    </location>
</feature>
<proteinExistence type="inferred from homology"/>
<evidence type="ECO:0000256" key="6">
    <source>
        <dbReference type="ARBA" id="ARBA00023136"/>
    </source>
</evidence>
<dbReference type="PANTHER" id="PTHR32243:SF18">
    <property type="entry name" value="INNER MEMBRANE ABC TRANSPORTER PERMEASE PROTEIN YCJP"/>
    <property type="match status" value="1"/>
</dbReference>
<accession>A0ABX0DJD4</accession>
<sequence>MKTGKGARAGQYLALLAYLVFLAFPFLWLISTAFKPARELGSLHPTWIPKDPTLANLRQAFDEQPLLDAALNSLVAAVGAALIAVLIATPMAYVMARHRTRLAKAATGWVVVSQAFPFVLLIIPLFLVLKNLRLINSVPGLIMVYVVWALPFALWMLVGYVRAVPAELEEAAAVDGAGKARTLVSITAPLLAPGIVATALFAFISAWNEFFFALVLLKTPEKQTLPVVLTHFLGAEGAADLGPLAAAAFLATLPSMVVFAIIQKRITGGMLAGAVKS</sequence>
<comment type="similarity">
    <text evidence="7">Belongs to the binding-protein-dependent transport system permease family.</text>
</comment>
<comment type="subcellular location">
    <subcellularLocation>
        <location evidence="1 7">Cell membrane</location>
        <topology evidence="1 7">Multi-pass membrane protein</topology>
    </subcellularLocation>
</comment>
<evidence type="ECO:0000259" key="8">
    <source>
        <dbReference type="PROSITE" id="PS50928"/>
    </source>
</evidence>
<evidence type="ECO:0000313" key="10">
    <source>
        <dbReference type="Proteomes" id="UP001518140"/>
    </source>
</evidence>
<keyword evidence="2 7" id="KW-0813">Transport</keyword>
<evidence type="ECO:0000313" key="9">
    <source>
        <dbReference type="EMBL" id="NGO40820.1"/>
    </source>
</evidence>
<dbReference type="SUPFAM" id="SSF161098">
    <property type="entry name" value="MetI-like"/>
    <property type="match status" value="1"/>
</dbReference>
<keyword evidence="6 7" id="KW-0472">Membrane</keyword>
<dbReference type="CDD" id="cd06261">
    <property type="entry name" value="TM_PBP2"/>
    <property type="match status" value="1"/>
</dbReference>
<dbReference type="RefSeq" id="WP_165337499.1">
    <property type="nucleotide sequence ID" value="NZ_JAAKZX010000002.1"/>
</dbReference>
<keyword evidence="4 7" id="KW-0812">Transmembrane</keyword>
<reference evidence="9 10" key="1">
    <citation type="submission" date="2020-02" db="EMBL/GenBank/DDBJ databases">
        <title>Whole-genome analyses of novel actinobacteria.</title>
        <authorList>
            <person name="Sahin N."/>
            <person name="Tokatli A."/>
        </authorList>
    </citation>
    <scope>NUCLEOTIDE SEQUENCE [LARGE SCALE GENOMIC DNA]</scope>
    <source>
        <strain evidence="9 10">YC419</strain>
    </source>
</reference>
<protein>
    <submittedName>
        <fullName evidence="9">Carbohydrate ABC transporter permease</fullName>
    </submittedName>
</protein>
<evidence type="ECO:0000256" key="7">
    <source>
        <dbReference type="RuleBase" id="RU363032"/>
    </source>
</evidence>
<dbReference type="EMBL" id="JAAKZX010000002">
    <property type="protein sequence ID" value="NGO40820.1"/>
    <property type="molecule type" value="Genomic_DNA"/>
</dbReference>
<evidence type="ECO:0000256" key="4">
    <source>
        <dbReference type="ARBA" id="ARBA00022692"/>
    </source>
</evidence>
<feature type="domain" description="ABC transmembrane type-1" evidence="8">
    <location>
        <begin position="70"/>
        <end position="262"/>
    </location>
</feature>
<keyword evidence="5 7" id="KW-1133">Transmembrane helix</keyword>
<keyword evidence="3" id="KW-1003">Cell membrane</keyword>
<feature type="transmembrane region" description="Helical" evidence="7">
    <location>
        <begin position="241"/>
        <end position="262"/>
    </location>
</feature>
<dbReference type="Gene3D" id="1.10.3720.10">
    <property type="entry name" value="MetI-like"/>
    <property type="match status" value="1"/>
</dbReference>
<feature type="transmembrane region" description="Helical" evidence="7">
    <location>
        <begin position="108"/>
        <end position="129"/>
    </location>
</feature>
<evidence type="ECO:0000256" key="5">
    <source>
        <dbReference type="ARBA" id="ARBA00022989"/>
    </source>
</evidence>
<evidence type="ECO:0000256" key="2">
    <source>
        <dbReference type="ARBA" id="ARBA00022448"/>
    </source>
</evidence>
<gene>
    <name evidence="9" type="ORF">G6048_01155</name>
</gene>
<dbReference type="PANTHER" id="PTHR32243">
    <property type="entry name" value="MALTOSE TRANSPORT SYSTEM PERMEASE-RELATED"/>
    <property type="match status" value="1"/>
</dbReference>
<dbReference type="InterPro" id="IPR035906">
    <property type="entry name" value="MetI-like_sf"/>
</dbReference>
<evidence type="ECO:0000256" key="3">
    <source>
        <dbReference type="ARBA" id="ARBA00022475"/>
    </source>
</evidence>
<evidence type="ECO:0000256" key="1">
    <source>
        <dbReference type="ARBA" id="ARBA00004651"/>
    </source>
</evidence>
<dbReference type="InterPro" id="IPR050901">
    <property type="entry name" value="BP-dep_ABC_trans_perm"/>
</dbReference>
<dbReference type="Proteomes" id="UP001518140">
    <property type="component" value="Unassembled WGS sequence"/>
</dbReference>
<dbReference type="Pfam" id="PF00528">
    <property type="entry name" value="BPD_transp_1"/>
    <property type="match status" value="1"/>
</dbReference>
<dbReference type="PROSITE" id="PS50928">
    <property type="entry name" value="ABC_TM1"/>
    <property type="match status" value="1"/>
</dbReference>
<feature type="transmembrane region" description="Helical" evidence="7">
    <location>
        <begin position="182"/>
        <end position="207"/>
    </location>
</feature>